<sequence length="71" mass="8361">MITFMNYMLMFRRFTLLFLSFMLMFPTLMLISLDSMLKNGVLCLSTCLYAFLLMYMLIAELHPLLNTSAFL</sequence>
<keyword evidence="1" id="KW-0472">Membrane</keyword>
<comment type="caution">
    <text evidence="2">The sequence shown here is derived from an EMBL/GenBank/DDBJ whole genome shotgun (WGS) entry which is preliminary data.</text>
</comment>
<gene>
    <name evidence="2" type="ORF">CUU66_16640</name>
</gene>
<keyword evidence="1" id="KW-1133">Transmembrane helix</keyword>
<evidence type="ECO:0000313" key="2">
    <source>
        <dbReference type="EMBL" id="PLT28843.1"/>
    </source>
</evidence>
<organism evidence="2 3">
    <name type="scientific">Peribacillus deserti</name>
    <dbReference type="NCBI Taxonomy" id="673318"/>
    <lineage>
        <taxon>Bacteria</taxon>
        <taxon>Bacillati</taxon>
        <taxon>Bacillota</taxon>
        <taxon>Bacilli</taxon>
        <taxon>Bacillales</taxon>
        <taxon>Bacillaceae</taxon>
        <taxon>Peribacillus</taxon>
    </lineage>
</organism>
<keyword evidence="3" id="KW-1185">Reference proteome</keyword>
<name>A0A2N5M3J0_9BACI</name>
<reference evidence="2 3" key="1">
    <citation type="submission" date="2017-11" db="EMBL/GenBank/DDBJ databases">
        <title>Comparitive Functional Genomics of Dry Heat Resistant strains isolated from the Viking Spacecraft.</title>
        <authorList>
            <person name="Seuylemezian A."/>
            <person name="Cooper K."/>
            <person name="Vaishampayan P."/>
        </authorList>
    </citation>
    <scope>NUCLEOTIDE SEQUENCE [LARGE SCALE GENOMIC DNA]</scope>
    <source>
        <strain evidence="2 3">V1-29</strain>
    </source>
</reference>
<feature type="transmembrane region" description="Helical" evidence="1">
    <location>
        <begin position="39"/>
        <end position="58"/>
    </location>
</feature>
<dbReference type="EMBL" id="PGUY01000051">
    <property type="protein sequence ID" value="PLT28843.1"/>
    <property type="molecule type" value="Genomic_DNA"/>
</dbReference>
<dbReference type="Proteomes" id="UP000234748">
    <property type="component" value="Unassembled WGS sequence"/>
</dbReference>
<accession>A0A2N5M3J0</accession>
<evidence type="ECO:0000313" key="3">
    <source>
        <dbReference type="Proteomes" id="UP000234748"/>
    </source>
</evidence>
<dbReference type="AlphaFoldDB" id="A0A2N5M3J0"/>
<keyword evidence="1" id="KW-0812">Transmembrane</keyword>
<protein>
    <submittedName>
        <fullName evidence="2">Uncharacterized protein</fullName>
    </submittedName>
</protein>
<evidence type="ECO:0000256" key="1">
    <source>
        <dbReference type="SAM" id="Phobius"/>
    </source>
</evidence>
<proteinExistence type="predicted"/>